<evidence type="ECO:0000256" key="1">
    <source>
        <dbReference type="SAM" id="MobiDB-lite"/>
    </source>
</evidence>
<dbReference type="AlphaFoldDB" id="A0A9W6RJW2"/>
<dbReference type="EMBL" id="BSTJ01000007">
    <property type="protein sequence ID" value="GLY77134.1"/>
    <property type="molecule type" value="Genomic_DNA"/>
</dbReference>
<sequence length="63" mass="6756">MMTTAARAFWVRQAVRQPMKVRLSSALRQGTEAGRDGSPGSAEVRGDSAPYGPMRAAARHAAR</sequence>
<comment type="caution">
    <text evidence="2">The sequence shown here is derived from an EMBL/GenBank/DDBJ whole genome shotgun (WGS) entry which is preliminary data.</text>
</comment>
<name>A0A9W6RJW2_9ACTN</name>
<accession>A0A9W6RJW2</accession>
<gene>
    <name evidence="2" type="ORF">Airi01_054010</name>
</gene>
<protein>
    <submittedName>
        <fullName evidence="2">Uncharacterized protein</fullName>
    </submittedName>
</protein>
<evidence type="ECO:0000313" key="3">
    <source>
        <dbReference type="Proteomes" id="UP001165135"/>
    </source>
</evidence>
<feature type="region of interest" description="Disordered" evidence="1">
    <location>
        <begin position="23"/>
        <end position="63"/>
    </location>
</feature>
<proteinExistence type="predicted"/>
<reference evidence="2" key="1">
    <citation type="submission" date="2023-03" db="EMBL/GenBank/DDBJ databases">
        <title>Actinoallomurus iriomotensis NBRC 103681.</title>
        <authorList>
            <person name="Ichikawa N."/>
            <person name="Sato H."/>
            <person name="Tonouchi N."/>
        </authorList>
    </citation>
    <scope>NUCLEOTIDE SEQUENCE</scope>
    <source>
        <strain evidence="2">NBRC 103681</strain>
    </source>
</reference>
<evidence type="ECO:0000313" key="2">
    <source>
        <dbReference type="EMBL" id="GLY77134.1"/>
    </source>
</evidence>
<organism evidence="2 3">
    <name type="scientific">Actinoallomurus iriomotensis</name>
    <dbReference type="NCBI Taxonomy" id="478107"/>
    <lineage>
        <taxon>Bacteria</taxon>
        <taxon>Bacillati</taxon>
        <taxon>Actinomycetota</taxon>
        <taxon>Actinomycetes</taxon>
        <taxon>Streptosporangiales</taxon>
        <taxon>Thermomonosporaceae</taxon>
        <taxon>Actinoallomurus</taxon>
    </lineage>
</organism>
<dbReference type="Proteomes" id="UP001165135">
    <property type="component" value="Unassembled WGS sequence"/>
</dbReference>